<evidence type="ECO:0000256" key="1">
    <source>
        <dbReference type="SAM" id="MobiDB-lite"/>
    </source>
</evidence>
<dbReference type="EMBL" id="PGCJ01000817">
    <property type="protein sequence ID" value="PLW19182.1"/>
    <property type="molecule type" value="Genomic_DNA"/>
</dbReference>
<keyword evidence="4" id="KW-1185">Reference proteome</keyword>
<feature type="compositionally biased region" description="Basic and acidic residues" evidence="1">
    <location>
        <begin position="200"/>
        <end position="212"/>
    </location>
</feature>
<dbReference type="Proteomes" id="UP000235388">
    <property type="component" value="Unassembled WGS sequence"/>
</dbReference>
<feature type="region of interest" description="Disordered" evidence="1">
    <location>
        <begin position="185"/>
        <end position="239"/>
    </location>
</feature>
<name>A0A2N5T111_9BASI</name>
<sequence length="264" mass="28560">MLTSCSVSLSNLRDSSEAVQLTRLENKISSQKLLAEMIKQTVSKLLIQPHSGNHVHPQVREASSSGPEFRDHKHPSSGHQSCPRAGSNQAVARELADLEGRSNGAGGSNPESNASKEDDDNNDNNDGSSKKEPQLSSKGPKLSKPKPTTCPLSSTFLPALNVGYTLGNSDASDVNIDDLAVDKMERERGRKNRQGQQARRASDLGEKRDSFTGKRPHTNGQPMGSNTEPIAAADPKLHPSWIAKQNQLKNQLLLKPAGKKITFD</sequence>
<dbReference type="OrthoDB" id="3364872at2759"/>
<comment type="caution">
    <text evidence="3">The sequence shown here is derived from an EMBL/GenBank/DDBJ whole genome shotgun (WGS) entry which is preliminary data.</text>
</comment>
<gene>
    <name evidence="3" type="ORF">PCANC_09964</name>
</gene>
<accession>A0A2N5T111</accession>
<dbReference type="Pfam" id="PF09073">
    <property type="entry name" value="BUD22"/>
    <property type="match status" value="2"/>
</dbReference>
<evidence type="ECO:0000313" key="3">
    <source>
        <dbReference type="EMBL" id="PLW19182.1"/>
    </source>
</evidence>
<feature type="domain" description="Bud22" evidence="2">
    <location>
        <begin position="98"/>
        <end position="201"/>
    </location>
</feature>
<protein>
    <recommendedName>
        <fullName evidence="2">Bud22 domain-containing protein</fullName>
    </recommendedName>
</protein>
<dbReference type="AlphaFoldDB" id="A0A2N5T111"/>
<feature type="compositionally biased region" description="Low complexity" evidence="1">
    <location>
        <begin position="134"/>
        <end position="147"/>
    </location>
</feature>
<evidence type="ECO:0000313" key="4">
    <source>
        <dbReference type="Proteomes" id="UP000235388"/>
    </source>
</evidence>
<reference evidence="3 4" key="1">
    <citation type="submission" date="2017-11" db="EMBL/GenBank/DDBJ databases">
        <title>De novo assembly and phasing of dikaryotic genomes from two isolates of Puccinia coronata f. sp. avenae, the causal agent of oat crown rust.</title>
        <authorList>
            <person name="Miller M.E."/>
            <person name="Zhang Y."/>
            <person name="Omidvar V."/>
            <person name="Sperschneider J."/>
            <person name="Schwessinger B."/>
            <person name="Raley C."/>
            <person name="Palmer J.M."/>
            <person name="Garnica D."/>
            <person name="Upadhyaya N."/>
            <person name="Rathjen J."/>
            <person name="Taylor J.M."/>
            <person name="Park R.F."/>
            <person name="Dodds P.N."/>
            <person name="Hirsch C.D."/>
            <person name="Kianian S.F."/>
            <person name="Figueroa M."/>
        </authorList>
    </citation>
    <scope>NUCLEOTIDE SEQUENCE [LARGE SCALE GENOMIC DNA]</scope>
    <source>
        <strain evidence="3">12NC29</strain>
    </source>
</reference>
<dbReference type="STRING" id="200324.A0A2N5T111"/>
<dbReference type="InterPro" id="IPR015158">
    <property type="entry name" value="Bud22_dom"/>
</dbReference>
<organism evidence="3 4">
    <name type="scientific">Puccinia coronata f. sp. avenae</name>
    <dbReference type="NCBI Taxonomy" id="200324"/>
    <lineage>
        <taxon>Eukaryota</taxon>
        <taxon>Fungi</taxon>
        <taxon>Dikarya</taxon>
        <taxon>Basidiomycota</taxon>
        <taxon>Pucciniomycotina</taxon>
        <taxon>Pucciniomycetes</taxon>
        <taxon>Pucciniales</taxon>
        <taxon>Pucciniaceae</taxon>
        <taxon>Puccinia</taxon>
    </lineage>
</organism>
<feature type="compositionally biased region" description="Polar residues" evidence="1">
    <location>
        <begin position="218"/>
        <end position="228"/>
    </location>
</feature>
<feature type="domain" description="Bud22" evidence="2">
    <location>
        <begin position="209"/>
        <end position="264"/>
    </location>
</feature>
<evidence type="ECO:0000259" key="2">
    <source>
        <dbReference type="Pfam" id="PF09073"/>
    </source>
</evidence>
<feature type="region of interest" description="Disordered" evidence="1">
    <location>
        <begin position="49"/>
        <end position="150"/>
    </location>
</feature>
<proteinExistence type="predicted"/>